<protein>
    <submittedName>
        <fullName evidence="2">Uncharacterized protein</fullName>
    </submittedName>
</protein>
<evidence type="ECO:0000313" key="1">
    <source>
        <dbReference type="EMBL" id="QJA71526.1"/>
    </source>
</evidence>
<organism evidence="2">
    <name type="scientific">viral metagenome</name>
    <dbReference type="NCBI Taxonomy" id="1070528"/>
    <lineage>
        <taxon>unclassified sequences</taxon>
        <taxon>metagenomes</taxon>
        <taxon>organismal metagenomes</taxon>
    </lineage>
</organism>
<evidence type="ECO:0000313" key="2">
    <source>
        <dbReference type="EMBL" id="QJA92673.1"/>
    </source>
</evidence>
<dbReference type="EMBL" id="MT143087">
    <property type="protein sequence ID" value="QJA92673.1"/>
    <property type="molecule type" value="Genomic_DNA"/>
</dbReference>
<dbReference type="EMBL" id="MT141879">
    <property type="protein sequence ID" value="QJA71526.1"/>
    <property type="molecule type" value="Genomic_DNA"/>
</dbReference>
<gene>
    <name evidence="1" type="ORF">MM415A03150_0010</name>
    <name evidence="2" type="ORF">MM415B04520_0003</name>
</gene>
<sequence>MKKIKVYTKEHGVKTLKAEVTLDQYRAKYPNAIKVRVPCMKKLEEWSSDCGCEAIDGCWVEPDGECDHGYQSWLMELGYI</sequence>
<reference evidence="2" key="1">
    <citation type="submission" date="2020-03" db="EMBL/GenBank/DDBJ databases">
        <title>The deep terrestrial virosphere.</title>
        <authorList>
            <person name="Holmfeldt K."/>
            <person name="Nilsson E."/>
            <person name="Simone D."/>
            <person name="Lopez-Fernandez M."/>
            <person name="Wu X."/>
            <person name="de Brujin I."/>
            <person name="Lundin D."/>
            <person name="Andersson A."/>
            <person name="Bertilsson S."/>
            <person name="Dopson M."/>
        </authorList>
    </citation>
    <scope>NUCLEOTIDE SEQUENCE</scope>
    <source>
        <strain evidence="1">MM415A03150</strain>
        <strain evidence="2">MM415B04520</strain>
    </source>
</reference>
<dbReference type="AlphaFoldDB" id="A0A6M3LE62"/>
<proteinExistence type="predicted"/>
<accession>A0A6M3LE62</accession>
<name>A0A6M3LE62_9ZZZZ</name>